<protein>
    <recommendedName>
        <fullName evidence="5">ANTAR domain-containing protein</fullName>
    </recommendedName>
</protein>
<dbReference type="PIRSF" id="PIRSF036625">
    <property type="entry name" value="GAF_ANTAR"/>
    <property type="match status" value="1"/>
</dbReference>
<keyword evidence="2" id="KW-0418">Kinase</keyword>
<dbReference type="KEGG" id="mph:MLP_23970"/>
<evidence type="ECO:0000313" key="6">
    <source>
        <dbReference type="EMBL" id="BAK35411.1"/>
    </source>
</evidence>
<dbReference type="HOGENOM" id="CLU_074354_0_2_11"/>
<evidence type="ECO:0000256" key="2">
    <source>
        <dbReference type="ARBA" id="ARBA00022777"/>
    </source>
</evidence>
<dbReference type="OrthoDB" id="5187007at2"/>
<accession>F5XFK4</accession>
<evidence type="ECO:0000256" key="3">
    <source>
        <dbReference type="ARBA" id="ARBA00023015"/>
    </source>
</evidence>
<dbReference type="InterPro" id="IPR029016">
    <property type="entry name" value="GAF-like_dom_sf"/>
</dbReference>
<keyword evidence="7" id="KW-1185">Reference proteome</keyword>
<dbReference type="GO" id="GO:0016301">
    <property type="term" value="F:kinase activity"/>
    <property type="evidence" value="ECO:0007669"/>
    <property type="project" value="UniProtKB-KW"/>
</dbReference>
<dbReference type="PROSITE" id="PS50921">
    <property type="entry name" value="ANTAR"/>
    <property type="match status" value="1"/>
</dbReference>
<dbReference type="SMART" id="SM01012">
    <property type="entry name" value="ANTAR"/>
    <property type="match status" value="1"/>
</dbReference>
<dbReference type="Gene3D" id="3.30.450.40">
    <property type="match status" value="1"/>
</dbReference>
<organism evidence="6 7">
    <name type="scientific">Microlunatus phosphovorus (strain ATCC 700054 / DSM 10555 / JCM 9379 / NBRC 101784 / NCIMB 13414 / VKM Ac-1990 / NM-1)</name>
    <dbReference type="NCBI Taxonomy" id="1032480"/>
    <lineage>
        <taxon>Bacteria</taxon>
        <taxon>Bacillati</taxon>
        <taxon>Actinomycetota</taxon>
        <taxon>Actinomycetes</taxon>
        <taxon>Propionibacteriales</taxon>
        <taxon>Propionibacteriaceae</taxon>
        <taxon>Microlunatus</taxon>
    </lineage>
</organism>
<dbReference type="InterPro" id="IPR003018">
    <property type="entry name" value="GAF"/>
</dbReference>
<dbReference type="InterPro" id="IPR012074">
    <property type="entry name" value="GAF_ANTAR"/>
</dbReference>
<keyword evidence="3" id="KW-0805">Transcription regulation</keyword>
<dbReference type="RefSeq" id="WP_013863281.1">
    <property type="nucleotide sequence ID" value="NC_015635.1"/>
</dbReference>
<evidence type="ECO:0000256" key="1">
    <source>
        <dbReference type="ARBA" id="ARBA00022679"/>
    </source>
</evidence>
<dbReference type="GO" id="GO:0003723">
    <property type="term" value="F:RNA binding"/>
    <property type="evidence" value="ECO:0007669"/>
    <property type="project" value="InterPro"/>
</dbReference>
<dbReference type="Pfam" id="PF01590">
    <property type="entry name" value="GAF"/>
    <property type="match status" value="1"/>
</dbReference>
<dbReference type="Pfam" id="PF03861">
    <property type="entry name" value="ANTAR"/>
    <property type="match status" value="1"/>
</dbReference>
<name>F5XFK4_MICPN</name>
<dbReference type="SUPFAM" id="SSF52172">
    <property type="entry name" value="CheY-like"/>
    <property type="match status" value="1"/>
</dbReference>
<feature type="domain" description="ANTAR" evidence="5">
    <location>
        <begin position="167"/>
        <end position="228"/>
    </location>
</feature>
<dbReference type="InterPro" id="IPR011006">
    <property type="entry name" value="CheY-like_superfamily"/>
</dbReference>
<dbReference type="InterPro" id="IPR005561">
    <property type="entry name" value="ANTAR"/>
</dbReference>
<dbReference type="Proteomes" id="UP000007947">
    <property type="component" value="Chromosome"/>
</dbReference>
<dbReference type="AlphaFoldDB" id="F5XFK4"/>
<dbReference type="InterPro" id="IPR036388">
    <property type="entry name" value="WH-like_DNA-bd_sf"/>
</dbReference>
<gene>
    <name evidence="6" type="ordered locus">MLP_23970</name>
</gene>
<evidence type="ECO:0000313" key="7">
    <source>
        <dbReference type="Proteomes" id="UP000007947"/>
    </source>
</evidence>
<reference evidence="6 7" key="1">
    <citation type="submission" date="2011-05" db="EMBL/GenBank/DDBJ databases">
        <title>Whole genome sequence of Microlunatus phosphovorus NM-1.</title>
        <authorList>
            <person name="Hosoyama A."/>
            <person name="Sasaki K."/>
            <person name="Harada T."/>
            <person name="Igarashi R."/>
            <person name="Kawakoshi A."/>
            <person name="Sasagawa M."/>
            <person name="Fukada J."/>
            <person name="Nakamura S."/>
            <person name="Katano Y."/>
            <person name="Hanada S."/>
            <person name="Kamagata Y."/>
            <person name="Nakamura N."/>
            <person name="Yamazaki S."/>
            <person name="Fujita N."/>
        </authorList>
    </citation>
    <scope>NUCLEOTIDE SEQUENCE [LARGE SCALE GENOMIC DNA]</scope>
    <source>
        <strain evidence="7">ATCC 700054 / DSM 10555 / JCM 9379 / NBRC 101784 / NCIMB 13414 / VKM Ac-1990 / NM-1</strain>
    </source>
</reference>
<dbReference type="SMART" id="SM00065">
    <property type="entry name" value="GAF"/>
    <property type="match status" value="1"/>
</dbReference>
<proteinExistence type="predicted"/>
<sequence length="236" mass="25039">MPVDSEALSVSLRALAANKSVDNGVVSALSAVTVACVELFGVSGSGVMIADEQDVTRYVAASDGLGRFLEEAESSSGQGACTEAFVENRMVASRDVCTDERWPALAAAMTGHGVHAVLGIPVRLGAIPVGTLDVYRDHPHDWDDSERRALARYGDVVETTLTAALRAHTAGELAGQLQYALDYRVIIERAVGYLMATERVDATVAFNRLRGAARSGRTKIGTVAEHLLSTGRLPTR</sequence>
<dbReference type="Gene3D" id="1.10.10.10">
    <property type="entry name" value="Winged helix-like DNA-binding domain superfamily/Winged helix DNA-binding domain"/>
    <property type="match status" value="1"/>
</dbReference>
<evidence type="ECO:0000256" key="4">
    <source>
        <dbReference type="ARBA" id="ARBA00023163"/>
    </source>
</evidence>
<evidence type="ECO:0000259" key="5">
    <source>
        <dbReference type="PROSITE" id="PS50921"/>
    </source>
</evidence>
<dbReference type="eggNOG" id="COG2203">
    <property type="taxonomic scope" value="Bacteria"/>
</dbReference>
<dbReference type="STRING" id="1032480.MLP_23970"/>
<dbReference type="SUPFAM" id="SSF55781">
    <property type="entry name" value="GAF domain-like"/>
    <property type="match status" value="1"/>
</dbReference>
<keyword evidence="4" id="KW-0804">Transcription</keyword>
<dbReference type="EMBL" id="AP012204">
    <property type="protein sequence ID" value="BAK35411.1"/>
    <property type="molecule type" value="Genomic_DNA"/>
</dbReference>
<keyword evidence="1" id="KW-0808">Transferase</keyword>